<dbReference type="PANTHER" id="PTHR38332:SF1">
    <property type="entry name" value="RE49668P"/>
    <property type="match status" value="1"/>
</dbReference>
<evidence type="ECO:0000313" key="4">
    <source>
        <dbReference type="EnsemblMetazoa" id="XP_019758364.1"/>
    </source>
</evidence>
<dbReference type="Pfam" id="PF17064">
    <property type="entry name" value="QVR"/>
    <property type="match status" value="1"/>
</dbReference>
<evidence type="ECO:0000313" key="5">
    <source>
        <dbReference type="Proteomes" id="UP000019118"/>
    </source>
</evidence>
<keyword evidence="2" id="KW-0325">Glycoprotein</keyword>
<evidence type="ECO:0000256" key="2">
    <source>
        <dbReference type="ARBA" id="ARBA00023180"/>
    </source>
</evidence>
<dbReference type="EnsemblMetazoa" id="XM_019902805.1">
    <property type="protein sequence ID" value="XP_019758364.1"/>
    <property type="gene ID" value="LOC109536536"/>
</dbReference>
<proteinExistence type="predicted"/>
<dbReference type="PANTHER" id="PTHR38332">
    <property type="entry name" value="PROTEIN CBG11604"/>
    <property type="match status" value="1"/>
</dbReference>
<reference evidence="4" key="2">
    <citation type="submission" date="2024-08" db="UniProtKB">
        <authorList>
            <consortium name="EnsemblMetazoa"/>
        </authorList>
    </citation>
    <scope>IDENTIFICATION</scope>
</reference>
<dbReference type="Proteomes" id="UP000019118">
    <property type="component" value="Unassembled WGS sequence"/>
</dbReference>
<accession>A0AAR5PBA6</accession>
<sequence>MKKVDIFCTMLIVLLNYFKSSRAIDCFKCMSENKNNPKCEDPFHNNYTTDILQTPCMGGRKGRNGVFPATACIKITGIFDDNKETITVRSCALDSGTLTTDTELVRTSHCGGFFYESRYVRGCIQSCSDADACNASEKICIRLLYYLALFHTFIKILFG</sequence>
<dbReference type="InterPro" id="IPR031424">
    <property type="entry name" value="QVR-like"/>
</dbReference>
<feature type="signal peptide" evidence="3">
    <location>
        <begin position="1"/>
        <end position="23"/>
    </location>
</feature>
<reference evidence="5" key="1">
    <citation type="journal article" date="2013" name="Genome Biol.">
        <title>Draft genome of the mountain pine beetle, Dendroctonus ponderosae Hopkins, a major forest pest.</title>
        <authorList>
            <person name="Keeling C.I."/>
            <person name="Yuen M.M."/>
            <person name="Liao N.Y."/>
            <person name="Docking T.R."/>
            <person name="Chan S.K."/>
            <person name="Taylor G.A."/>
            <person name="Palmquist D.L."/>
            <person name="Jackman S.D."/>
            <person name="Nguyen A."/>
            <person name="Li M."/>
            <person name="Henderson H."/>
            <person name="Janes J.K."/>
            <person name="Zhao Y."/>
            <person name="Pandoh P."/>
            <person name="Moore R."/>
            <person name="Sperling F.A."/>
            <person name="Huber D.P."/>
            <person name="Birol I."/>
            <person name="Jones S.J."/>
            <person name="Bohlmann J."/>
        </authorList>
    </citation>
    <scope>NUCLEOTIDE SEQUENCE</scope>
</reference>
<evidence type="ECO:0000256" key="1">
    <source>
        <dbReference type="ARBA" id="ARBA00022729"/>
    </source>
</evidence>
<organism evidence="4 5">
    <name type="scientific">Dendroctonus ponderosae</name>
    <name type="common">Mountain pine beetle</name>
    <dbReference type="NCBI Taxonomy" id="77166"/>
    <lineage>
        <taxon>Eukaryota</taxon>
        <taxon>Metazoa</taxon>
        <taxon>Ecdysozoa</taxon>
        <taxon>Arthropoda</taxon>
        <taxon>Hexapoda</taxon>
        <taxon>Insecta</taxon>
        <taxon>Pterygota</taxon>
        <taxon>Neoptera</taxon>
        <taxon>Endopterygota</taxon>
        <taxon>Coleoptera</taxon>
        <taxon>Polyphaga</taxon>
        <taxon>Cucujiformia</taxon>
        <taxon>Curculionidae</taxon>
        <taxon>Scolytinae</taxon>
        <taxon>Dendroctonus</taxon>
    </lineage>
</organism>
<evidence type="ECO:0008006" key="6">
    <source>
        <dbReference type="Google" id="ProtNLM"/>
    </source>
</evidence>
<dbReference type="GO" id="GO:0030431">
    <property type="term" value="P:sleep"/>
    <property type="evidence" value="ECO:0007669"/>
    <property type="project" value="InterPro"/>
</dbReference>
<dbReference type="GO" id="GO:0032222">
    <property type="term" value="P:regulation of synaptic transmission, cholinergic"/>
    <property type="evidence" value="ECO:0007669"/>
    <property type="project" value="InterPro"/>
</dbReference>
<dbReference type="KEGG" id="dpa:109538445"/>
<dbReference type="EnsemblMetazoa" id="XM_019905683.1">
    <property type="protein sequence ID" value="XP_019761242.1"/>
    <property type="gene ID" value="LOC109538445"/>
</dbReference>
<dbReference type="GeneID" id="109538445"/>
<dbReference type="AlphaFoldDB" id="A0AAR5PBA6"/>
<keyword evidence="5" id="KW-1185">Reference proteome</keyword>
<feature type="chain" id="PRO_5044712601" description="Protein sleepless" evidence="3">
    <location>
        <begin position="24"/>
        <end position="159"/>
    </location>
</feature>
<evidence type="ECO:0000256" key="3">
    <source>
        <dbReference type="SAM" id="SignalP"/>
    </source>
</evidence>
<keyword evidence="1 3" id="KW-0732">Signal</keyword>
<name>A0AAR5PBA6_DENPD</name>
<protein>
    <recommendedName>
        <fullName evidence="6">Protein sleepless</fullName>
    </recommendedName>
</protein>